<evidence type="ECO:0000259" key="5">
    <source>
        <dbReference type="PROSITE" id="PS50109"/>
    </source>
</evidence>
<evidence type="ECO:0000259" key="6">
    <source>
        <dbReference type="PROSITE" id="PS50110"/>
    </source>
</evidence>
<proteinExistence type="predicted"/>
<dbReference type="InterPro" id="IPR036097">
    <property type="entry name" value="HisK_dim/P_sf"/>
</dbReference>
<dbReference type="SUPFAM" id="SSF47384">
    <property type="entry name" value="Homodimeric domain of signal transducing histidine kinase"/>
    <property type="match status" value="1"/>
</dbReference>
<dbReference type="InterPro" id="IPR000014">
    <property type="entry name" value="PAS"/>
</dbReference>
<feature type="domain" description="Response regulatory" evidence="6">
    <location>
        <begin position="405"/>
        <end position="518"/>
    </location>
</feature>
<sequence>MQQGFTDPGAAVSAGPNGIGLGESERQFRLLVQGVTDYAIYMLDTTGRIASWNAGGQRIKGYAADEIVGEHFSRFYTDEDRGRGEPAMALETARTQGRYEKEGWRLRKDGTRFWANVIIDPVYDDDGRHIGFAKVTRDITERREQQRALEVAQQAMLQAHRMEAIGQLTYGVAHDFNNLLTVITNSLDLIAVDSSDPQRVRRLVAGAQRAAERGSLLTRQLLAYSRRQTLRPEVHDPNALIYGAESVLRRGVGENVAIELSLGRGLGEVHVDAPEFEAALLNLVVNARDAMPEGGRITIRTREHVQRDKEGRRGPGRYVLVTVEDTGEGMAPEVIEHAMEPFFTTKEVGKGSGLGLSQVYGFAVQSGGDVTIDSVLGQGTTISFYLPVRGDGESLDDGDGGAPVKVLLVEDDPDVQMMAVESLRYLGYAVLTANEGAAALEVLARDPEIEVLFTDVVMPKGMSGVDLYREARRIRPDIRVLLASGYARGQLPTIPEGCDFIAKPYRVEDLQKRLSQLLAAPPAPG</sequence>
<evidence type="ECO:0000256" key="1">
    <source>
        <dbReference type="ARBA" id="ARBA00000085"/>
    </source>
</evidence>
<dbReference type="NCBIfam" id="TIGR00229">
    <property type="entry name" value="sensory_box"/>
    <property type="match status" value="1"/>
</dbReference>
<reference evidence="10" key="1">
    <citation type="journal article" date="2019" name="Int. J. Syst. Evol. Microbiol.">
        <title>The Global Catalogue of Microorganisms (GCM) 10K type strain sequencing project: providing services to taxonomists for standard genome sequencing and annotation.</title>
        <authorList>
            <consortium name="The Broad Institute Genomics Platform"/>
            <consortium name="The Broad Institute Genome Sequencing Center for Infectious Disease"/>
            <person name="Wu L."/>
            <person name="Ma J."/>
        </authorList>
    </citation>
    <scope>NUCLEOTIDE SEQUENCE [LARGE SCALE GENOMIC DNA]</scope>
    <source>
        <strain evidence="10">KCTC 22558</strain>
    </source>
</reference>
<dbReference type="Pfam" id="PF02518">
    <property type="entry name" value="HATPase_c"/>
    <property type="match status" value="1"/>
</dbReference>
<dbReference type="GO" id="GO:0016301">
    <property type="term" value="F:kinase activity"/>
    <property type="evidence" value="ECO:0007669"/>
    <property type="project" value="UniProtKB-KW"/>
</dbReference>
<dbReference type="InterPro" id="IPR001610">
    <property type="entry name" value="PAC"/>
</dbReference>
<dbReference type="EC" id="2.7.13.3" evidence="2"/>
<dbReference type="InterPro" id="IPR003661">
    <property type="entry name" value="HisK_dim/P_dom"/>
</dbReference>
<name>A0ABQ3BZE2_9GAMM</name>
<evidence type="ECO:0000259" key="8">
    <source>
        <dbReference type="PROSITE" id="PS50113"/>
    </source>
</evidence>
<dbReference type="CDD" id="cd00130">
    <property type="entry name" value="PAS"/>
    <property type="match status" value="1"/>
</dbReference>
<dbReference type="SUPFAM" id="SSF55874">
    <property type="entry name" value="ATPase domain of HSP90 chaperone/DNA topoisomerase II/histidine kinase"/>
    <property type="match status" value="1"/>
</dbReference>
<dbReference type="SMART" id="SM00448">
    <property type="entry name" value="REC"/>
    <property type="match status" value="1"/>
</dbReference>
<dbReference type="Gene3D" id="1.10.287.130">
    <property type="match status" value="1"/>
</dbReference>
<organism evidence="9 10">
    <name type="scientific">Cognatilysobacter xinjiangensis</name>
    <dbReference type="NCBI Taxonomy" id="546892"/>
    <lineage>
        <taxon>Bacteria</taxon>
        <taxon>Pseudomonadati</taxon>
        <taxon>Pseudomonadota</taxon>
        <taxon>Gammaproteobacteria</taxon>
        <taxon>Lysobacterales</taxon>
        <taxon>Lysobacteraceae</taxon>
        <taxon>Cognatilysobacter</taxon>
    </lineage>
</organism>
<comment type="catalytic activity">
    <reaction evidence="1">
        <text>ATP + protein L-histidine = ADP + protein N-phospho-L-histidine.</text>
        <dbReference type="EC" id="2.7.13.3"/>
    </reaction>
</comment>
<dbReference type="SUPFAM" id="SSF55785">
    <property type="entry name" value="PYP-like sensor domain (PAS domain)"/>
    <property type="match status" value="1"/>
</dbReference>
<feature type="domain" description="Histidine kinase" evidence="5">
    <location>
        <begin position="171"/>
        <end position="390"/>
    </location>
</feature>
<feature type="modified residue" description="4-aspartylphosphate" evidence="4">
    <location>
        <position position="455"/>
    </location>
</feature>
<dbReference type="InterPro" id="IPR035965">
    <property type="entry name" value="PAS-like_dom_sf"/>
</dbReference>
<dbReference type="InterPro" id="IPR036890">
    <property type="entry name" value="HATPase_C_sf"/>
</dbReference>
<dbReference type="PANTHER" id="PTHR43065:SF49">
    <property type="entry name" value="HISTIDINE KINASE"/>
    <property type="match status" value="1"/>
</dbReference>
<keyword evidence="9" id="KW-0808">Transferase</keyword>
<dbReference type="Pfam" id="PF13426">
    <property type="entry name" value="PAS_9"/>
    <property type="match status" value="1"/>
</dbReference>
<keyword evidence="3 4" id="KW-0597">Phosphoprotein</keyword>
<dbReference type="Gene3D" id="3.30.565.10">
    <property type="entry name" value="Histidine kinase-like ATPase, C-terminal domain"/>
    <property type="match status" value="1"/>
</dbReference>
<keyword evidence="9" id="KW-0418">Kinase</keyword>
<dbReference type="PROSITE" id="PS50112">
    <property type="entry name" value="PAS"/>
    <property type="match status" value="1"/>
</dbReference>
<dbReference type="InterPro" id="IPR005467">
    <property type="entry name" value="His_kinase_dom"/>
</dbReference>
<dbReference type="InterPro" id="IPR011006">
    <property type="entry name" value="CheY-like_superfamily"/>
</dbReference>
<feature type="domain" description="PAC" evidence="8">
    <location>
        <begin position="99"/>
        <end position="151"/>
    </location>
</feature>
<dbReference type="InterPro" id="IPR004358">
    <property type="entry name" value="Sig_transdc_His_kin-like_C"/>
</dbReference>
<dbReference type="PANTHER" id="PTHR43065">
    <property type="entry name" value="SENSOR HISTIDINE KINASE"/>
    <property type="match status" value="1"/>
</dbReference>
<dbReference type="InterPro" id="IPR003594">
    <property type="entry name" value="HATPase_dom"/>
</dbReference>
<dbReference type="SUPFAM" id="SSF52172">
    <property type="entry name" value="CheY-like"/>
    <property type="match status" value="1"/>
</dbReference>
<dbReference type="PROSITE" id="PS50110">
    <property type="entry name" value="RESPONSE_REGULATORY"/>
    <property type="match status" value="1"/>
</dbReference>
<evidence type="ECO:0000259" key="7">
    <source>
        <dbReference type="PROSITE" id="PS50112"/>
    </source>
</evidence>
<feature type="domain" description="PAS" evidence="7">
    <location>
        <begin position="24"/>
        <end position="97"/>
    </location>
</feature>
<dbReference type="Pfam" id="PF00512">
    <property type="entry name" value="HisKA"/>
    <property type="match status" value="1"/>
</dbReference>
<dbReference type="Gene3D" id="3.40.50.2300">
    <property type="match status" value="1"/>
</dbReference>
<evidence type="ECO:0000313" key="9">
    <source>
        <dbReference type="EMBL" id="GGZ60241.1"/>
    </source>
</evidence>
<evidence type="ECO:0000256" key="2">
    <source>
        <dbReference type="ARBA" id="ARBA00012438"/>
    </source>
</evidence>
<dbReference type="EMBL" id="BMXY01000001">
    <property type="protein sequence ID" value="GGZ60241.1"/>
    <property type="molecule type" value="Genomic_DNA"/>
</dbReference>
<comment type="caution">
    <text evidence="9">The sequence shown here is derived from an EMBL/GenBank/DDBJ whole genome shotgun (WGS) entry which is preliminary data.</text>
</comment>
<dbReference type="Gene3D" id="3.30.450.20">
    <property type="entry name" value="PAS domain"/>
    <property type="match status" value="1"/>
</dbReference>
<dbReference type="InterPro" id="IPR001789">
    <property type="entry name" value="Sig_transdc_resp-reg_receiver"/>
</dbReference>
<keyword evidence="10" id="KW-1185">Reference proteome</keyword>
<dbReference type="PRINTS" id="PR00344">
    <property type="entry name" value="BCTRLSENSOR"/>
</dbReference>
<evidence type="ECO:0000313" key="10">
    <source>
        <dbReference type="Proteomes" id="UP000643403"/>
    </source>
</evidence>
<dbReference type="Proteomes" id="UP000643403">
    <property type="component" value="Unassembled WGS sequence"/>
</dbReference>
<evidence type="ECO:0000256" key="3">
    <source>
        <dbReference type="ARBA" id="ARBA00022553"/>
    </source>
</evidence>
<dbReference type="InterPro" id="IPR000700">
    <property type="entry name" value="PAS-assoc_C"/>
</dbReference>
<dbReference type="SMART" id="SM00086">
    <property type="entry name" value="PAC"/>
    <property type="match status" value="1"/>
</dbReference>
<dbReference type="PROSITE" id="PS50109">
    <property type="entry name" value="HIS_KIN"/>
    <property type="match status" value="1"/>
</dbReference>
<gene>
    <name evidence="9" type="ORF">GCM10008101_12600</name>
</gene>
<dbReference type="CDD" id="cd00082">
    <property type="entry name" value="HisKA"/>
    <property type="match status" value="1"/>
</dbReference>
<dbReference type="SMART" id="SM00387">
    <property type="entry name" value="HATPase_c"/>
    <property type="match status" value="1"/>
</dbReference>
<dbReference type="PROSITE" id="PS50113">
    <property type="entry name" value="PAC"/>
    <property type="match status" value="1"/>
</dbReference>
<protein>
    <recommendedName>
        <fullName evidence="2">histidine kinase</fullName>
        <ecNumber evidence="2">2.7.13.3</ecNumber>
    </recommendedName>
</protein>
<dbReference type="SMART" id="SM00388">
    <property type="entry name" value="HisKA"/>
    <property type="match status" value="1"/>
</dbReference>
<evidence type="ECO:0000256" key="4">
    <source>
        <dbReference type="PROSITE-ProRule" id="PRU00169"/>
    </source>
</evidence>
<accession>A0ABQ3BZE2</accession>
<dbReference type="Pfam" id="PF00072">
    <property type="entry name" value="Response_reg"/>
    <property type="match status" value="1"/>
</dbReference>